<dbReference type="SUPFAM" id="SSF53448">
    <property type="entry name" value="Nucleotide-diphospho-sugar transferases"/>
    <property type="match status" value="1"/>
</dbReference>
<dbReference type="GO" id="GO:0016779">
    <property type="term" value="F:nucleotidyltransferase activity"/>
    <property type="evidence" value="ECO:0007669"/>
    <property type="project" value="UniProtKB-KW"/>
</dbReference>
<dbReference type="CDD" id="cd02523">
    <property type="entry name" value="PC_cytidylyltransferase"/>
    <property type="match status" value="1"/>
</dbReference>
<dbReference type="PANTHER" id="PTHR43584">
    <property type="entry name" value="NUCLEOTIDYL TRANSFERASE"/>
    <property type="match status" value="1"/>
</dbReference>
<keyword evidence="2 4" id="KW-0548">Nucleotidyltransferase</keyword>
<dbReference type="InterPro" id="IPR050065">
    <property type="entry name" value="GlmU-like"/>
</dbReference>
<reference evidence="4" key="1">
    <citation type="journal article" date="2013" name="Appl. Environ. Microbiol.">
        <title>Genetic analysis of capsular polysaccharide synthesis gene clusters from all serotypes of Streptococcus suis: potential mechanisms for generation of capsular variation.</title>
        <authorList>
            <person name="Okura M."/>
            <person name="Takamatsu D."/>
            <person name="Maruyama F."/>
            <person name="Nozawa T."/>
            <person name="Nakagawa I."/>
            <person name="Osaki M."/>
            <person name="Sekizaki T."/>
            <person name="Gottschalk M."/>
            <person name="Kumagai Y."/>
            <person name="Hamada S."/>
        </authorList>
    </citation>
    <scope>NUCLEOTIDE SEQUENCE</scope>
    <source>
        <strain evidence="4">86-5192</strain>
    </source>
</reference>
<evidence type="ECO:0000313" key="4">
    <source>
        <dbReference type="EMBL" id="BAM94799.1"/>
    </source>
</evidence>
<proteinExistence type="predicted"/>
<dbReference type="InterPro" id="IPR017189">
    <property type="entry name" value="CTP-phospocholine_CTT"/>
</dbReference>
<organism evidence="4">
    <name type="scientific">Streptococcus suis</name>
    <dbReference type="NCBI Taxonomy" id="1307"/>
    <lineage>
        <taxon>Bacteria</taxon>
        <taxon>Bacillati</taxon>
        <taxon>Bacillota</taxon>
        <taxon>Bacilli</taxon>
        <taxon>Lactobacillales</taxon>
        <taxon>Streptococcaceae</taxon>
        <taxon>Streptococcus</taxon>
    </lineage>
</organism>
<dbReference type="InterPro" id="IPR025877">
    <property type="entry name" value="MobA-like_NTP_Trfase"/>
</dbReference>
<dbReference type="Gene3D" id="3.90.550.10">
    <property type="entry name" value="Spore Coat Polysaccharide Biosynthesis Protein SpsA, Chain A"/>
    <property type="match status" value="1"/>
</dbReference>
<feature type="domain" description="MobA-like NTP transferase" evidence="3">
    <location>
        <begin position="3"/>
        <end position="78"/>
    </location>
</feature>
<dbReference type="AlphaFoldDB" id="M1VJW1"/>
<accession>M1VJW1</accession>
<sequence length="227" mass="26284">MRAIILAAGMGTRLRPITLTTPKSLIEINGETLIERQIRFLKEKSINEIVVVTGYLAEKFDFLIEKYGVTLVHNENFDVYNNFYTMYLVRDYLADSYVIDADNYLVENFIDSNIQQSTYFSAFKKGFTDEWLLECESDNKVKSIVVTSGEGTIMSGVSFWDKETGEYLSRVIEDYFSVGNFENLYWDNLVMDNLDKISVYLKRIPSESIFEIDNLSDLEKLKTYLSV</sequence>
<keyword evidence="1 4" id="KW-0808">Transferase</keyword>
<dbReference type="EMBL" id="AB737826">
    <property type="protein sequence ID" value="BAM94799.1"/>
    <property type="molecule type" value="Genomic_DNA"/>
</dbReference>
<evidence type="ECO:0000256" key="1">
    <source>
        <dbReference type="ARBA" id="ARBA00022679"/>
    </source>
</evidence>
<dbReference type="PANTHER" id="PTHR43584:SF5">
    <property type="entry name" value="PROTEIN LICC"/>
    <property type="match status" value="1"/>
</dbReference>
<dbReference type="InterPro" id="IPR029044">
    <property type="entry name" value="Nucleotide-diphossugar_trans"/>
</dbReference>
<evidence type="ECO:0000259" key="3">
    <source>
        <dbReference type="Pfam" id="PF12804"/>
    </source>
</evidence>
<name>M1VJW1_STRSU</name>
<evidence type="ECO:0000256" key="2">
    <source>
        <dbReference type="ARBA" id="ARBA00022695"/>
    </source>
</evidence>
<dbReference type="Pfam" id="PF12804">
    <property type="entry name" value="NTP_transf_3"/>
    <property type="match status" value="1"/>
</dbReference>
<dbReference type="PIRSF" id="PIRSF037382">
    <property type="entry name" value="CCT_LicC"/>
    <property type="match status" value="1"/>
</dbReference>
<gene>
    <name evidence="4" type="primary">cps20P</name>
</gene>
<protein>
    <submittedName>
        <fullName evidence="4">Phosphocholine cytidylyltransferase</fullName>
    </submittedName>
</protein>